<protein>
    <recommendedName>
        <fullName evidence="2">Phospholipid scramblase</fullName>
    </recommendedName>
</protein>
<dbReference type="GO" id="GO:0005886">
    <property type="term" value="C:plasma membrane"/>
    <property type="evidence" value="ECO:0007669"/>
    <property type="project" value="TreeGrafter"/>
</dbReference>
<sequence>MNQPGMPPPQYMLMPHPGAIPGVPEGLEYLAAVDQLIIKQEVELFEVLSGMECKNKYRVFNSIQQQVYYAYEESDTCNRICFGASRGFVLHITDNQQQEVLNIVREFRCCTGCCWCADGCCQYPMMVNDKAGRKLGMIRQMNSCCQLRFGIFDENDVPLYEIWAPCCGCQCVCMTEDVNFPICNISDKTQVGNIRKIWGGLIQEAYTKADTFGVSFPMDLLVKHKALMLAAIFLIDFAIFERQKKNNNR</sequence>
<comment type="caution">
    <text evidence="3">The sequence shown here is derived from an EMBL/GenBank/DDBJ whole genome shotgun (WGS) entry which is preliminary data.</text>
</comment>
<reference evidence="3" key="1">
    <citation type="submission" date="2021-04" db="EMBL/GenBank/DDBJ databases">
        <authorList>
            <consortium name="Molecular Ecology Group"/>
        </authorList>
    </citation>
    <scope>NUCLEOTIDE SEQUENCE</scope>
</reference>
<evidence type="ECO:0000313" key="4">
    <source>
        <dbReference type="Proteomes" id="UP000678393"/>
    </source>
</evidence>
<keyword evidence="2" id="KW-0449">Lipoprotein</keyword>
<dbReference type="GO" id="GO:0017128">
    <property type="term" value="F:phospholipid scramblase activity"/>
    <property type="evidence" value="ECO:0007669"/>
    <property type="project" value="InterPro"/>
</dbReference>
<keyword evidence="2" id="KW-0564">Palmitate</keyword>
<organism evidence="3 4">
    <name type="scientific">Candidula unifasciata</name>
    <dbReference type="NCBI Taxonomy" id="100452"/>
    <lineage>
        <taxon>Eukaryota</taxon>
        <taxon>Metazoa</taxon>
        <taxon>Spiralia</taxon>
        <taxon>Lophotrochozoa</taxon>
        <taxon>Mollusca</taxon>
        <taxon>Gastropoda</taxon>
        <taxon>Heterobranchia</taxon>
        <taxon>Euthyneura</taxon>
        <taxon>Panpulmonata</taxon>
        <taxon>Eupulmonata</taxon>
        <taxon>Stylommatophora</taxon>
        <taxon>Helicina</taxon>
        <taxon>Helicoidea</taxon>
        <taxon>Geomitridae</taxon>
        <taxon>Candidula</taxon>
    </lineage>
</organism>
<dbReference type="InterPro" id="IPR005552">
    <property type="entry name" value="Scramblase"/>
</dbReference>
<keyword evidence="4" id="KW-1185">Reference proteome</keyword>
<dbReference type="EMBL" id="CAJHNH020005556">
    <property type="protein sequence ID" value="CAG5132665.1"/>
    <property type="molecule type" value="Genomic_DNA"/>
</dbReference>
<dbReference type="PANTHER" id="PTHR23248">
    <property type="entry name" value="PHOSPHOLIPID SCRAMBLASE-RELATED"/>
    <property type="match status" value="1"/>
</dbReference>
<name>A0A8S3ZYF0_9EUPU</name>
<dbReference type="PANTHER" id="PTHR23248:SF63">
    <property type="entry name" value="PHOSPHOLIPID SCRAMBLASE"/>
    <property type="match status" value="1"/>
</dbReference>
<evidence type="ECO:0000256" key="2">
    <source>
        <dbReference type="RuleBase" id="RU363116"/>
    </source>
</evidence>
<gene>
    <name evidence="3" type="ORF">CUNI_LOCUS18223</name>
</gene>
<comment type="function">
    <text evidence="2">May mediate accelerated ATP-independent bidirectional transbilayer migration of phospholipids upon binding calcium ions that results in a loss of phospholipid asymmetry in the plasma membrane.</text>
</comment>
<proteinExistence type="inferred from homology"/>
<dbReference type="Pfam" id="PF03803">
    <property type="entry name" value="Scramblase"/>
    <property type="match status" value="1"/>
</dbReference>
<dbReference type="OrthoDB" id="191150at2759"/>
<dbReference type="AlphaFoldDB" id="A0A8S3ZYF0"/>
<accession>A0A8S3ZYF0</accession>
<keyword evidence="2" id="KW-0106">Calcium</keyword>
<comment type="similarity">
    <text evidence="1 2">Belongs to the phospholipid scramblase family.</text>
</comment>
<comment type="cofactor">
    <cofactor evidence="2">
        <name>Ca(2+)</name>
        <dbReference type="ChEBI" id="CHEBI:29108"/>
    </cofactor>
</comment>
<evidence type="ECO:0000313" key="3">
    <source>
        <dbReference type="EMBL" id="CAG5132665.1"/>
    </source>
</evidence>
<dbReference type="Proteomes" id="UP000678393">
    <property type="component" value="Unassembled WGS sequence"/>
</dbReference>
<evidence type="ECO:0000256" key="1">
    <source>
        <dbReference type="ARBA" id="ARBA00005350"/>
    </source>
</evidence>